<dbReference type="HOGENOM" id="CLU_037562_3_1_6"/>
<dbReference type="PANTHER" id="PTHR11620">
    <property type="entry name" value="60S RIBOSOMAL PROTEIN L23A"/>
    <property type="match status" value="1"/>
</dbReference>
<keyword evidence="3 6" id="KW-0694">RNA-binding</keyword>
<protein>
    <recommendedName>
        <fullName evidence="6">Large ribosomal subunit protein uL23</fullName>
    </recommendedName>
</protein>
<dbReference type="AlphaFoldDB" id="E8Q5X9"/>
<dbReference type="InterPro" id="IPR012677">
    <property type="entry name" value="Nucleotide-bd_a/b_plait_sf"/>
</dbReference>
<comment type="function">
    <text evidence="6">One of the early assembly proteins it binds 23S rRNA. One of the proteins that surrounds the polypeptide exit tunnel on the outside of the ribosome. Forms the main docking site for trigger factor binding to the ribosome.</text>
</comment>
<dbReference type="GO" id="GO:0005840">
    <property type="term" value="C:ribosome"/>
    <property type="evidence" value="ECO:0007669"/>
    <property type="project" value="UniProtKB-KW"/>
</dbReference>
<dbReference type="RefSeq" id="WP_013516520.1">
    <property type="nucleotide sequence ID" value="NC_014909.2"/>
</dbReference>
<dbReference type="FunFam" id="3.30.70.330:FF:000001">
    <property type="entry name" value="50S ribosomal protein L23"/>
    <property type="match status" value="1"/>
</dbReference>
<dbReference type="STRING" id="859654.BVAF_194"/>
<dbReference type="GO" id="GO:0003735">
    <property type="term" value="F:structural constituent of ribosome"/>
    <property type="evidence" value="ECO:0007669"/>
    <property type="project" value="InterPro"/>
</dbReference>
<evidence type="ECO:0000256" key="6">
    <source>
        <dbReference type="HAMAP-Rule" id="MF_01369"/>
    </source>
</evidence>
<keyword evidence="4 6" id="KW-0689">Ribosomal protein</keyword>
<dbReference type="Proteomes" id="UP000007464">
    <property type="component" value="Chromosome"/>
</dbReference>
<dbReference type="InterPro" id="IPR013025">
    <property type="entry name" value="Ribosomal_uL23-like"/>
</dbReference>
<keyword evidence="5 6" id="KW-0687">Ribonucleoprotein</keyword>
<comment type="similarity">
    <text evidence="1 6">Belongs to the universal ribosomal protein uL23 family.</text>
</comment>
<keyword evidence="2 6" id="KW-0699">rRNA-binding</keyword>
<dbReference type="GO" id="GO:0019843">
    <property type="term" value="F:rRNA binding"/>
    <property type="evidence" value="ECO:0007669"/>
    <property type="project" value="UniProtKB-UniRule"/>
</dbReference>
<dbReference type="GO" id="GO:1990904">
    <property type="term" value="C:ribonucleoprotein complex"/>
    <property type="evidence" value="ECO:0007669"/>
    <property type="project" value="UniProtKB-KW"/>
</dbReference>
<gene>
    <name evidence="6 7" type="primary">rplW</name>
    <name evidence="7" type="ordered locus">BVAF_194</name>
</gene>
<dbReference type="Gene3D" id="3.30.70.330">
    <property type="match status" value="1"/>
</dbReference>
<dbReference type="EMBL" id="CP002189">
    <property type="protein sequence ID" value="ADV33595.1"/>
    <property type="molecule type" value="Genomic_DNA"/>
</dbReference>
<proteinExistence type="inferred from homology"/>
<evidence type="ECO:0000256" key="4">
    <source>
        <dbReference type="ARBA" id="ARBA00022980"/>
    </source>
</evidence>
<dbReference type="SUPFAM" id="SSF54189">
    <property type="entry name" value="Ribosomal proteins S24e, L23 and L15e"/>
    <property type="match status" value="1"/>
</dbReference>
<evidence type="ECO:0000256" key="1">
    <source>
        <dbReference type="ARBA" id="ARBA00006700"/>
    </source>
</evidence>
<accession>E8Q5X9</accession>
<comment type="subunit">
    <text evidence="6">Part of the 50S ribosomal subunit. Contacts protein L29, and trigger factor when it is bound to the ribosome.</text>
</comment>
<evidence type="ECO:0000256" key="2">
    <source>
        <dbReference type="ARBA" id="ARBA00022730"/>
    </source>
</evidence>
<dbReference type="NCBIfam" id="NF004359">
    <property type="entry name" value="PRK05738.1-3"/>
    <property type="match status" value="1"/>
</dbReference>
<evidence type="ECO:0000256" key="3">
    <source>
        <dbReference type="ARBA" id="ARBA00022884"/>
    </source>
</evidence>
<dbReference type="Pfam" id="PF00276">
    <property type="entry name" value="Ribosomal_L23"/>
    <property type="match status" value="1"/>
</dbReference>
<evidence type="ECO:0000313" key="7">
    <source>
        <dbReference type="EMBL" id="ADV33595.1"/>
    </source>
</evidence>
<dbReference type="GO" id="GO:0006412">
    <property type="term" value="P:translation"/>
    <property type="evidence" value="ECO:0007669"/>
    <property type="project" value="UniProtKB-UniRule"/>
</dbReference>
<keyword evidence="8" id="KW-1185">Reference proteome</keyword>
<dbReference type="KEGG" id="bva:BVAF_194"/>
<reference evidence="7 8" key="1">
    <citation type="journal article" date="2010" name="BMC Genomics">
        <title>Unprecedented loss of ammonia assimilation capability in a urease-encoding bacterial mutualist.</title>
        <authorList>
            <person name="Williams L.E."/>
            <person name="Wernegreen J.J."/>
        </authorList>
    </citation>
    <scope>NUCLEOTIDE SEQUENCE [LARGE SCALE GENOMIC DNA]</scope>
    <source>
        <strain evidence="7 8">BVAF</strain>
    </source>
</reference>
<dbReference type="InterPro" id="IPR012678">
    <property type="entry name" value="Ribosomal_uL23/eL15/eS24_sf"/>
</dbReference>
<dbReference type="HAMAP" id="MF_01369_B">
    <property type="entry name" value="Ribosomal_uL23_B"/>
    <property type="match status" value="1"/>
</dbReference>
<evidence type="ECO:0000256" key="5">
    <source>
        <dbReference type="ARBA" id="ARBA00023274"/>
    </source>
</evidence>
<sequence>MIYIERLLKVIKVPHISEKASIVLEKNNVVILKVSKNSTKMDIQDAVCMLFSVTVKKINILMVAGKTKGSKGNIGRRCDWKKAYVILNSGCKIDLFDKIR</sequence>
<name>E8Q5X9_BLOVB</name>
<organism evidence="7 8">
    <name type="scientific">Blochmanniella vafra (strain BVAF)</name>
    <dbReference type="NCBI Taxonomy" id="859654"/>
    <lineage>
        <taxon>Bacteria</taxon>
        <taxon>Pseudomonadati</taxon>
        <taxon>Pseudomonadota</taxon>
        <taxon>Gammaproteobacteria</taxon>
        <taxon>Enterobacterales</taxon>
        <taxon>Enterobacteriaceae</taxon>
        <taxon>ant endosymbionts</taxon>
        <taxon>Candidatus Blochmanniella</taxon>
    </lineage>
</organism>
<evidence type="ECO:0000313" key="8">
    <source>
        <dbReference type="Proteomes" id="UP000007464"/>
    </source>
</evidence>
<dbReference type="OrthoDB" id="9793353at2"/>